<reference evidence="2 3" key="1">
    <citation type="submission" date="2007-08" db="EMBL/GenBank/DDBJ databases">
        <authorList>
            <person name="Fulton L."/>
            <person name="Clifton S."/>
            <person name="Fulton B."/>
            <person name="Xu J."/>
            <person name="Minx P."/>
            <person name="Pepin K.H."/>
            <person name="Johnson M."/>
            <person name="Thiruvilangam P."/>
            <person name="Bhonagiri V."/>
            <person name="Nash W.E."/>
            <person name="Mardis E.R."/>
            <person name="Wilson R.K."/>
        </authorList>
    </citation>
    <scope>NUCLEOTIDE SEQUENCE [LARGE SCALE GENOMIC DNA]</scope>
    <source>
        <strain evidence="3">ATCC BAA-613 / DSM 15670 / CCUG 46953 / JCM 12243 / WAL 16351</strain>
    </source>
</reference>
<gene>
    <name evidence="2" type="ORF">CLOBOL_05653</name>
</gene>
<evidence type="ECO:0000313" key="3">
    <source>
        <dbReference type="Proteomes" id="UP000005396"/>
    </source>
</evidence>
<organism evidence="2 3">
    <name type="scientific">Enterocloster bolteae (strain ATCC BAA-613 / DSM 15670 / CCUG 46953 / JCM 12243 / WAL 16351)</name>
    <name type="common">Clostridium bolteae</name>
    <dbReference type="NCBI Taxonomy" id="411902"/>
    <lineage>
        <taxon>Bacteria</taxon>
        <taxon>Bacillati</taxon>
        <taxon>Bacillota</taxon>
        <taxon>Clostridia</taxon>
        <taxon>Lachnospirales</taxon>
        <taxon>Lachnospiraceae</taxon>
        <taxon>Enterocloster</taxon>
    </lineage>
</organism>
<dbReference type="Pfam" id="PF22479">
    <property type="entry name" value="Pam3_gp18"/>
    <property type="match status" value="1"/>
</dbReference>
<proteinExistence type="predicted"/>
<dbReference type="eggNOG" id="ENOG5032YB6">
    <property type="taxonomic scope" value="Bacteria"/>
</dbReference>
<evidence type="ECO:0000259" key="1">
    <source>
        <dbReference type="Pfam" id="PF22479"/>
    </source>
</evidence>
<feature type="domain" description="Cyanophage baseplate Pam3 plug gp18" evidence="1">
    <location>
        <begin position="15"/>
        <end position="114"/>
    </location>
</feature>
<dbReference type="EMBL" id="ABCC02000042">
    <property type="protein sequence ID" value="EDP14046.1"/>
    <property type="molecule type" value="Genomic_DNA"/>
</dbReference>
<sequence>MTNELQTMGLTSEVEYIPVDASMVPYTFSVKLDDRTYFMTIKYNDPGSFFTIDLALMATGEVLCYGDPVRYGRPMFNSIEDARYPIPVIVPYCLTGEVNEVTYDNFGNEVKLYLHERRTD</sequence>
<accession>A8S0E4</accession>
<protein>
    <recommendedName>
        <fullName evidence="1">Cyanophage baseplate Pam3 plug gp18 domain-containing protein</fullName>
    </recommendedName>
</protein>
<dbReference type="Proteomes" id="UP000005396">
    <property type="component" value="Unassembled WGS sequence"/>
</dbReference>
<dbReference type="HOGENOM" id="CLU_140959_1_0_9"/>
<dbReference type="InterPro" id="IPR054252">
    <property type="entry name" value="Pam3_gp18"/>
</dbReference>
<dbReference type="RefSeq" id="WP_002578681.1">
    <property type="nucleotide sequence ID" value="NZ_DS480697.1"/>
</dbReference>
<evidence type="ECO:0000313" key="2">
    <source>
        <dbReference type="EMBL" id="EDP14046.1"/>
    </source>
</evidence>
<reference evidence="2 3" key="2">
    <citation type="submission" date="2007-09" db="EMBL/GenBank/DDBJ databases">
        <title>Draft genome sequence of Clostridium bolteae (ATCC BAA-613).</title>
        <authorList>
            <person name="Sudarsanam P."/>
            <person name="Ley R."/>
            <person name="Guruge J."/>
            <person name="Turnbaugh P.J."/>
            <person name="Mahowald M."/>
            <person name="Liep D."/>
            <person name="Gordon J."/>
        </authorList>
    </citation>
    <scope>NUCLEOTIDE SEQUENCE [LARGE SCALE GENOMIC DNA]</scope>
    <source>
        <strain evidence="3">ATCC BAA-613 / DSM 15670 / CCUG 46953 / JCM 12243 / WAL 16351</strain>
    </source>
</reference>
<dbReference type="AlphaFoldDB" id="A8S0E4"/>
<comment type="caution">
    <text evidence="2">The sequence shown here is derived from an EMBL/GenBank/DDBJ whole genome shotgun (WGS) entry which is preliminary data.</text>
</comment>
<name>A8S0E4_ENTBW</name>
<dbReference type="PaxDb" id="411902-CLOBOL_05653"/>